<name>A0A9X2S6D1_9FIRM</name>
<dbReference type="Gene3D" id="3.40.710.10">
    <property type="entry name" value="DD-peptidase/beta-lactamase superfamily"/>
    <property type="match status" value="1"/>
</dbReference>
<dbReference type="GO" id="GO:0030655">
    <property type="term" value="P:beta-lactam antibiotic catabolic process"/>
    <property type="evidence" value="ECO:0007669"/>
    <property type="project" value="InterPro"/>
</dbReference>
<dbReference type="RefSeq" id="WP_042679479.1">
    <property type="nucleotide sequence ID" value="NZ_CABKTM010000013.1"/>
</dbReference>
<dbReference type="PANTHER" id="PTHR35333:SF3">
    <property type="entry name" value="BETA-LACTAMASE-TYPE TRANSPEPTIDASE FOLD CONTAINING PROTEIN"/>
    <property type="match status" value="1"/>
</dbReference>
<dbReference type="SUPFAM" id="SSF56601">
    <property type="entry name" value="beta-lactamase/transpeptidase-like"/>
    <property type="match status" value="1"/>
</dbReference>
<comment type="caution">
    <text evidence="2">The sequence shown here is derived from an EMBL/GenBank/DDBJ whole genome shotgun (WGS) entry which is preliminary data.</text>
</comment>
<dbReference type="AlphaFoldDB" id="A0A9X2S6D1"/>
<feature type="domain" description="Beta-lactamase class A catalytic" evidence="1">
    <location>
        <begin position="17"/>
        <end position="226"/>
    </location>
</feature>
<accession>A0A9X2S6D1</accession>
<dbReference type="Proteomes" id="UP001142078">
    <property type="component" value="Unassembled WGS sequence"/>
</dbReference>
<dbReference type="Pfam" id="PF13354">
    <property type="entry name" value="Beta-lactamase2"/>
    <property type="match status" value="1"/>
</dbReference>
<dbReference type="OrthoDB" id="9775096at2"/>
<evidence type="ECO:0000259" key="1">
    <source>
        <dbReference type="Pfam" id="PF13354"/>
    </source>
</evidence>
<dbReference type="InterPro" id="IPR000871">
    <property type="entry name" value="Beta-lactam_class-A"/>
</dbReference>
<reference evidence="2" key="1">
    <citation type="submission" date="2022-07" db="EMBL/GenBank/DDBJ databases">
        <title>Enhanced cultured diversity of the mouse gut microbiota enables custom-made synthetic communities.</title>
        <authorList>
            <person name="Afrizal A."/>
        </authorList>
    </citation>
    <scope>NUCLEOTIDE SEQUENCE</scope>
    <source>
        <strain evidence="2">DSM 29482</strain>
    </source>
</reference>
<keyword evidence="2" id="KW-0378">Hydrolase</keyword>
<evidence type="ECO:0000313" key="3">
    <source>
        <dbReference type="Proteomes" id="UP001142078"/>
    </source>
</evidence>
<dbReference type="PANTHER" id="PTHR35333">
    <property type="entry name" value="BETA-LACTAMASE"/>
    <property type="match status" value="1"/>
</dbReference>
<dbReference type="GO" id="GO:0046677">
    <property type="term" value="P:response to antibiotic"/>
    <property type="evidence" value="ECO:0007669"/>
    <property type="project" value="InterPro"/>
</dbReference>
<evidence type="ECO:0000313" key="2">
    <source>
        <dbReference type="EMBL" id="MCR2043487.1"/>
    </source>
</evidence>
<proteinExistence type="predicted"/>
<dbReference type="EMBL" id="JANJZL010000002">
    <property type="protein sequence ID" value="MCR2043487.1"/>
    <property type="molecule type" value="Genomic_DNA"/>
</dbReference>
<protein>
    <submittedName>
        <fullName evidence="2">Class A beta-lactamase-related serine hydrolase</fullName>
    </submittedName>
</protein>
<gene>
    <name evidence="2" type="ORF">NSA23_05075</name>
</gene>
<dbReference type="InterPro" id="IPR045155">
    <property type="entry name" value="Beta-lactam_cat"/>
</dbReference>
<keyword evidence="3" id="KW-1185">Reference proteome</keyword>
<dbReference type="GO" id="GO:0008800">
    <property type="term" value="F:beta-lactamase activity"/>
    <property type="evidence" value="ECO:0007669"/>
    <property type="project" value="InterPro"/>
</dbReference>
<dbReference type="InterPro" id="IPR012338">
    <property type="entry name" value="Beta-lactam/transpept-like"/>
</dbReference>
<sequence>MKEDLIKLCKDIPGDIGFYYKDIKSKKVISFNENQLFIAASVIKIPVLVETLKQVENGNINKDHKVKVLKKYKVPSCGALTYMHDDLEVTIEDLYTLMIIHSDNTATNMLVDMLGMENINNTLKDLGCNNSKINRLLFDAKAQNEGIENYITPYEIGYLLEKIYDGEIISKSISKEIERILKLQRLNHKMPYLLPQNIEIGHKTGEDCGITHDVGIVYSKKPFIFCFASNNIDVIKAEDLLRKMAFICYEESIK</sequence>
<organism evidence="2 3">
    <name type="scientific">Anaerosalibacter massiliensis</name>
    <dbReference type="NCBI Taxonomy" id="1347392"/>
    <lineage>
        <taxon>Bacteria</taxon>
        <taxon>Bacillati</taxon>
        <taxon>Bacillota</taxon>
        <taxon>Tissierellia</taxon>
        <taxon>Tissierellales</taxon>
        <taxon>Sporanaerobacteraceae</taxon>
        <taxon>Anaerosalibacter</taxon>
    </lineage>
</organism>